<comment type="caution">
    <text evidence="2">The sequence shown here is derived from an EMBL/GenBank/DDBJ whole genome shotgun (WGS) entry which is preliminary data.</text>
</comment>
<name>A0AAV4UFY1_9ARAC</name>
<dbReference type="EMBL" id="BPLQ01011208">
    <property type="protein sequence ID" value="GIY56682.1"/>
    <property type="molecule type" value="Genomic_DNA"/>
</dbReference>
<accession>A0AAV4UFY1</accession>
<feature type="compositionally biased region" description="Polar residues" evidence="1">
    <location>
        <begin position="417"/>
        <end position="427"/>
    </location>
</feature>
<feature type="region of interest" description="Disordered" evidence="1">
    <location>
        <begin position="267"/>
        <end position="310"/>
    </location>
</feature>
<evidence type="ECO:0000313" key="2">
    <source>
        <dbReference type="EMBL" id="GIY56682.1"/>
    </source>
</evidence>
<organism evidence="2 3">
    <name type="scientific">Caerostris darwini</name>
    <dbReference type="NCBI Taxonomy" id="1538125"/>
    <lineage>
        <taxon>Eukaryota</taxon>
        <taxon>Metazoa</taxon>
        <taxon>Ecdysozoa</taxon>
        <taxon>Arthropoda</taxon>
        <taxon>Chelicerata</taxon>
        <taxon>Arachnida</taxon>
        <taxon>Araneae</taxon>
        <taxon>Araneomorphae</taxon>
        <taxon>Entelegynae</taxon>
        <taxon>Araneoidea</taxon>
        <taxon>Araneidae</taxon>
        <taxon>Caerostris</taxon>
    </lineage>
</organism>
<evidence type="ECO:0000256" key="1">
    <source>
        <dbReference type="SAM" id="MobiDB-lite"/>
    </source>
</evidence>
<dbReference type="Proteomes" id="UP001054837">
    <property type="component" value="Unassembled WGS sequence"/>
</dbReference>
<keyword evidence="3" id="KW-1185">Reference proteome</keyword>
<dbReference type="AlphaFoldDB" id="A0AAV4UFY1"/>
<sequence>METKFAKFAPCLLLTCLELHVIPHRLRDELFKLKKSELLDSVSNALKHVMVALEKEYKIIIEKTFADPEFMFSKTEFLQHIGCRCLKMSEEPSYFNFLLMCGFVGHFTAFCYDNGKCCRVVEVASKCIIAIFNRSFVDFFDREGGLDELINYCDISNNSVLAQQSTKSMIDMVLPELEVRSSVLNILKSCEEVDSDDFLVSDLEETLLLTIVDDDLKGFEPDSLLHHIPGAYMTEKSFSSSEITSSDSSLSSELQCLSANHLLHTKLQQDNGTPREVSPRDINYNSPRIRHPPPQDLQGEPCVSSSTDVTRKRCATSSPEMASLSSDCMHSTPLVRSVMNRRKFERLSSPINISSSESDESECKSMCNTPRINSRLFTADGNCSSSTEVPQIKETIQSSTNCSSRQKELSAEISPLVESTSKLNSSNEDSRDGDGMKGIAHDLTTNNSLLSSSSNEDCHNASIMDGNAKDFTLAKNRTPGDYKFLTDSNTSASAQSSFSRTYKNVGGITCTLEELSNVECYQCETKCFKYVIHALNEFKKEFLLDSE</sequence>
<evidence type="ECO:0008006" key="4">
    <source>
        <dbReference type="Google" id="ProtNLM"/>
    </source>
</evidence>
<reference evidence="2 3" key="1">
    <citation type="submission" date="2021-06" db="EMBL/GenBank/DDBJ databases">
        <title>Caerostris darwini draft genome.</title>
        <authorList>
            <person name="Kono N."/>
            <person name="Arakawa K."/>
        </authorList>
    </citation>
    <scope>NUCLEOTIDE SEQUENCE [LARGE SCALE GENOMIC DNA]</scope>
</reference>
<feature type="compositionally biased region" description="Polar residues" evidence="1">
    <location>
        <begin position="394"/>
        <end position="404"/>
    </location>
</feature>
<proteinExistence type="predicted"/>
<feature type="region of interest" description="Disordered" evidence="1">
    <location>
        <begin position="394"/>
        <end position="439"/>
    </location>
</feature>
<gene>
    <name evidence="2" type="primary">AVEN_234490_1</name>
    <name evidence="2" type="ORF">CDAR_121831</name>
</gene>
<protein>
    <recommendedName>
        <fullName evidence="4">Odorant receptor</fullName>
    </recommendedName>
</protein>
<evidence type="ECO:0000313" key="3">
    <source>
        <dbReference type="Proteomes" id="UP001054837"/>
    </source>
</evidence>